<protein>
    <submittedName>
        <fullName evidence="6">Coenzyme F420-reducing hydrogenase, delta subunit</fullName>
    </submittedName>
</protein>
<evidence type="ECO:0000256" key="4">
    <source>
        <dbReference type="ARBA" id="ARBA00023014"/>
    </source>
</evidence>
<accession>A0A1M7Y398</accession>
<evidence type="ECO:0000256" key="1">
    <source>
        <dbReference type="ARBA" id="ARBA00022723"/>
    </source>
</evidence>
<feature type="domain" description="F420-non-reducing hydrogenase iron-sulfur subunit D" evidence="5">
    <location>
        <begin position="2"/>
        <end position="92"/>
    </location>
</feature>
<evidence type="ECO:0000256" key="3">
    <source>
        <dbReference type="ARBA" id="ARBA00023004"/>
    </source>
</evidence>
<dbReference type="GO" id="GO:0051536">
    <property type="term" value="F:iron-sulfur cluster binding"/>
    <property type="evidence" value="ECO:0007669"/>
    <property type="project" value="UniProtKB-KW"/>
</dbReference>
<evidence type="ECO:0000259" key="5">
    <source>
        <dbReference type="Pfam" id="PF02662"/>
    </source>
</evidence>
<evidence type="ECO:0000313" key="6">
    <source>
        <dbReference type="EMBL" id="SHO46651.1"/>
    </source>
</evidence>
<proteinExistence type="predicted"/>
<reference evidence="6 7" key="1">
    <citation type="submission" date="2016-12" db="EMBL/GenBank/DDBJ databases">
        <authorList>
            <person name="Song W.-J."/>
            <person name="Kurnit D.M."/>
        </authorList>
    </citation>
    <scope>NUCLEOTIDE SEQUENCE [LARGE SCALE GENOMIC DNA]</scope>
    <source>
        <strain evidence="6 7">DSM 18488</strain>
    </source>
</reference>
<dbReference type="Pfam" id="PF02662">
    <property type="entry name" value="FlpD"/>
    <property type="match status" value="1"/>
</dbReference>
<dbReference type="GO" id="GO:0046872">
    <property type="term" value="F:metal ion binding"/>
    <property type="evidence" value="ECO:0007669"/>
    <property type="project" value="UniProtKB-KW"/>
</dbReference>
<keyword evidence="7" id="KW-1185">Reference proteome</keyword>
<name>A0A1M7Y398_9BACT</name>
<dbReference type="Proteomes" id="UP000184603">
    <property type="component" value="Unassembled WGS sequence"/>
</dbReference>
<dbReference type="AlphaFoldDB" id="A0A1M7Y398"/>
<keyword evidence="1" id="KW-0479">Metal-binding</keyword>
<keyword evidence="4" id="KW-0411">Iron-sulfur</keyword>
<evidence type="ECO:0000256" key="2">
    <source>
        <dbReference type="ARBA" id="ARBA00023002"/>
    </source>
</evidence>
<dbReference type="STRING" id="1121416.SAMN02745220_01582"/>
<dbReference type="EMBL" id="FRFE01000006">
    <property type="protein sequence ID" value="SHO46651.1"/>
    <property type="molecule type" value="Genomic_DNA"/>
</dbReference>
<dbReference type="GO" id="GO:0016491">
    <property type="term" value="F:oxidoreductase activity"/>
    <property type="evidence" value="ECO:0007669"/>
    <property type="project" value="UniProtKB-KW"/>
</dbReference>
<dbReference type="InterPro" id="IPR003813">
    <property type="entry name" value="MvhD/FlpD"/>
</dbReference>
<organism evidence="6 7">
    <name type="scientific">Desulfopila aestuarii DSM 18488</name>
    <dbReference type="NCBI Taxonomy" id="1121416"/>
    <lineage>
        <taxon>Bacteria</taxon>
        <taxon>Pseudomonadati</taxon>
        <taxon>Thermodesulfobacteriota</taxon>
        <taxon>Desulfobulbia</taxon>
        <taxon>Desulfobulbales</taxon>
        <taxon>Desulfocapsaceae</taxon>
        <taxon>Desulfopila</taxon>
    </lineage>
</organism>
<evidence type="ECO:0000313" key="7">
    <source>
        <dbReference type="Proteomes" id="UP000184603"/>
    </source>
</evidence>
<keyword evidence="2" id="KW-0560">Oxidoreductase</keyword>
<gene>
    <name evidence="6" type="ORF">SAMN02745220_01582</name>
</gene>
<sequence>MLPCTGRIEEAIILQAFEGGADGVMVVGCLEGDCHYLSGNIRARARVQRVSDILESIGIGGDRVRMYNLSAGEGAKFAAYANEFSEHIDQLGPSIINQVRNTKAEQVTA</sequence>
<keyword evidence="3" id="KW-0408">Iron</keyword>